<evidence type="ECO:0000256" key="1">
    <source>
        <dbReference type="SAM" id="Phobius"/>
    </source>
</evidence>
<gene>
    <name evidence="2" type="ORF">CCAM_LOCUS41135</name>
</gene>
<protein>
    <submittedName>
        <fullName evidence="2">Uncharacterized protein</fullName>
    </submittedName>
</protein>
<keyword evidence="1" id="KW-0472">Membrane</keyword>
<keyword evidence="3" id="KW-1185">Reference proteome</keyword>
<feature type="transmembrane region" description="Helical" evidence="1">
    <location>
        <begin position="71"/>
        <end position="93"/>
    </location>
</feature>
<keyword evidence="1" id="KW-1133">Transmembrane helix</keyword>
<sequence length="94" mass="10296">MLVMIAALALGNFIGGSLKNQGPFMLLISLFAASSVAKGLIVCMFKLKRVGREWEHSLDSGGIGRDFLKGYYIKAFTTTLLTLMMIPILLLLFP</sequence>
<organism evidence="2 3">
    <name type="scientific">Cuscuta campestris</name>
    <dbReference type="NCBI Taxonomy" id="132261"/>
    <lineage>
        <taxon>Eukaryota</taxon>
        <taxon>Viridiplantae</taxon>
        <taxon>Streptophyta</taxon>
        <taxon>Embryophyta</taxon>
        <taxon>Tracheophyta</taxon>
        <taxon>Spermatophyta</taxon>
        <taxon>Magnoliopsida</taxon>
        <taxon>eudicotyledons</taxon>
        <taxon>Gunneridae</taxon>
        <taxon>Pentapetalae</taxon>
        <taxon>asterids</taxon>
        <taxon>lamiids</taxon>
        <taxon>Solanales</taxon>
        <taxon>Convolvulaceae</taxon>
        <taxon>Cuscuteae</taxon>
        <taxon>Cuscuta</taxon>
        <taxon>Cuscuta subgen. Grammica</taxon>
        <taxon>Cuscuta sect. Cleistogrammica</taxon>
    </lineage>
</organism>
<proteinExistence type="predicted"/>
<evidence type="ECO:0000313" key="3">
    <source>
        <dbReference type="Proteomes" id="UP000595140"/>
    </source>
</evidence>
<evidence type="ECO:0000313" key="2">
    <source>
        <dbReference type="EMBL" id="VFQ99359.1"/>
    </source>
</evidence>
<dbReference type="EMBL" id="OOIL02006662">
    <property type="protein sequence ID" value="VFQ99359.1"/>
    <property type="molecule type" value="Genomic_DNA"/>
</dbReference>
<keyword evidence="1" id="KW-0812">Transmembrane</keyword>
<dbReference type="AlphaFoldDB" id="A0A484NEK6"/>
<accession>A0A484NEK6</accession>
<feature type="transmembrane region" description="Helical" evidence="1">
    <location>
        <begin position="25"/>
        <end position="45"/>
    </location>
</feature>
<name>A0A484NEK6_9ASTE</name>
<reference evidence="2 3" key="1">
    <citation type="submission" date="2018-04" db="EMBL/GenBank/DDBJ databases">
        <authorList>
            <person name="Vogel A."/>
        </authorList>
    </citation>
    <scope>NUCLEOTIDE SEQUENCE [LARGE SCALE GENOMIC DNA]</scope>
</reference>
<dbReference type="Proteomes" id="UP000595140">
    <property type="component" value="Unassembled WGS sequence"/>
</dbReference>